<dbReference type="GO" id="GO:0016787">
    <property type="term" value="F:hydrolase activity"/>
    <property type="evidence" value="ECO:0007669"/>
    <property type="project" value="UniProtKB-KW"/>
</dbReference>
<organism evidence="10 11">
    <name type="scientific">Marinitoga piezophila (strain DSM 14283 / JCM 11233 / KA3)</name>
    <dbReference type="NCBI Taxonomy" id="443254"/>
    <lineage>
        <taxon>Bacteria</taxon>
        <taxon>Thermotogati</taxon>
        <taxon>Thermotogota</taxon>
        <taxon>Thermotogae</taxon>
        <taxon>Petrotogales</taxon>
        <taxon>Petrotogaceae</taxon>
        <taxon>Marinitoga</taxon>
    </lineage>
</organism>
<evidence type="ECO:0000256" key="2">
    <source>
        <dbReference type="ARBA" id="ARBA00009959"/>
    </source>
</evidence>
<evidence type="ECO:0000256" key="9">
    <source>
        <dbReference type="HAMAP-Rule" id="MF_01471"/>
    </source>
</evidence>
<dbReference type="NCBIfam" id="TIGR01573">
    <property type="entry name" value="cas2"/>
    <property type="match status" value="1"/>
</dbReference>
<evidence type="ECO:0000256" key="8">
    <source>
        <dbReference type="ARBA" id="ARBA00023118"/>
    </source>
</evidence>
<dbReference type="Proteomes" id="UP000007161">
    <property type="component" value="Chromosome"/>
</dbReference>
<keyword evidence="6 9" id="KW-0378">Hydrolase</keyword>
<dbReference type="Pfam" id="PF09827">
    <property type="entry name" value="CRISPR_Cas2"/>
    <property type="match status" value="1"/>
</dbReference>
<comment type="similarity">
    <text evidence="2 9">Belongs to the CRISPR-associated endoribonuclease Cas2 protein family.</text>
</comment>
<proteinExistence type="inferred from homology"/>
<comment type="cofactor">
    <cofactor evidence="1 9">
        <name>Mg(2+)</name>
        <dbReference type="ChEBI" id="CHEBI:18420"/>
    </cofactor>
</comment>
<keyword evidence="5 9" id="KW-0255">Endonuclease</keyword>
<gene>
    <name evidence="9" type="primary">cas2</name>
    <name evidence="10" type="ordered locus">Marpi_0279</name>
</gene>
<dbReference type="GO" id="GO:0004521">
    <property type="term" value="F:RNA endonuclease activity"/>
    <property type="evidence" value="ECO:0007669"/>
    <property type="project" value="InterPro"/>
</dbReference>
<dbReference type="KEGG" id="mpz:Marpi_0279"/>
<comment type="function">
    <text evidence="9">CRISPR (clustered regularly interspaced short palindromic repeat), is an adaptive immune system that provides protection against mobile genetic elements (viruses, transposable elements and conjugative plasmids). CRISPR clusters contain sequences complementary to antecedent mobile elements and target invading nucleic acids. CRISPR clusters are transcribed and processed into CRISPR RNA (crRNA). Functions as a ssRNA-specific endoribonuclease. Involved in the integration of spacer DNA into the CRISPR cassette.</text>
</comment>
<accession>H2J403</accession>
<keyword evidence="3 9" id="KW-0540">Nuclease</keyword>
<dbReference type="InterPro" id="IPR021127">
    <property type="entry name" value="CRISPR_associated_Cas2"/>
</dbReference>
<dbReference type="InterPro" id="IPR019199">
    <property type="entry name" value="Virulence_VapD/CRISPR_Cas2"/>
</dbReference>
<dbReference type="HOGENOM" id="CLU_161124_0_1_0"/>
<evidence type="ECO:0000256" key="4">
    <source>
        <dbReference type="ARBA" id="ARBA00022723"/>
    </source>
</evidence>
<dbReference type="AlphaFoldDB" id="H2J403"/>
<dbReference type="SUPFAM" id="SSF143430">
    <property type="entry name" value="TTP0101/SSO1404-like"/>
    <property type="match status" value="1"/>
</dbReference>
<dbReference type="GO" id="GO:0043571">
    <property type="term" value="P:maintenance of CRISPR repeat elements"/>
    <property type="evidence" value="ECO:0007669"/>
    <property type="project" value="UniProtKB-UniRule"/>
</dbReference>
<dbReference type="STRING" id="443254.Marpi_0279"/>
<evidence type="ECO:0000256" key="3">
    <source>
        <dbReference type="ARBA" id="ARBA00022722"/>
    </source>
</evidence>
<dbReference type="GO" id="GO:0046872">
    <property type="term" value="F:metal ion binding"/>
    <property type="evidence" value="ECO:0007669"/>
    <property type="project" value="UniProtKB-UniRule"/>
</dbReference>
<protein>
    <recommendedName>
        <fullName evidence="9">CRISPR-associated endoribonuclease Cas2</fullName>
        <ecNumber evidence="9">3.1.-.-</ecNumber>
    </recommendedName>
</protein>
<dbReference type="HAMAP" id="MF_01471">
    <property type="entry name" value="Cas2"/>
    <property type="match status" value="1"/>
</dbReference>
<comment type="subunit">
    <text evidence="9">Homodimer, forms a heterotetramer with a Cas1 homodimer.</text>
</comment>
<dbReference type="RefSeq" id="WP_014295803.1">
    <property type="nucleotide sequence ID" value="NC_016751.1"/>
</dbReference>
<dbReference type="EC" id="3.1.-.-" evidence="9"/>
<evidence type="ECO:0000256" key="7">
    <source>
        <dbReference type="ARBA" id="ARBA00022842"/>
    </source>
</evidence>
<dbReference type="OrthoDB" id="279819at2"/>
<name>H2J403_MARPK</name>
<keyword evidence="11" id="KW-1185">Reference proteome</keyword>
<reference evidence="10 11" key="1">
    <citation type="journal article" date="2012" name="J. Bacteriol.">
        <title>Complete Genome Sequence of the Thermophilic, Piezophilic, Heterotrophic Bacterium Marinitoga piezophila KA3.</title>
        <authorList>
            <person name="Lucas S."/>
            <person name="Han J."/>
            <person name="Lapidus A."/>
            <person name="Cheng J.F."/>
            <person name="Goodwin L.A."/>
            <person name="Pitluck S."/>
            <person name="Peters L."/>
            <person name="Mikhailova N."/>
            <person name="Teshima H."/>
            <person name="Detter J.C."/>
            <person name="Han C."/>
            <person name="Tapia R."/>
            <person name="Land M."/>
            <person name="Hauser L."/>
            <person name="Kyrpides N.C."/>
            <person name="Ivanova N."/>
            <person name="Pagani I."/>
            <person name="Vannier P."/>
            <person name="Oger P."/>
            <person name="Bartlett D.H."/>
            <person name="Noll K.M."/>
            <person name="Woyke T."/>
            <person name="Jebbar M."/>
        </authorList>
    </citation>
    <scope>NUCLEOTIDE SEQUENCE [LARGE SCALE GENOMIC DNA]</scope>
    <source>
        <strain evidence="11">DSM 14283 / JCM 11233 / KA3</strain>
    </source>
</reference>
<dbReference type="PANTHER" id="PTHR34405:SF1">
    <property type="entry name" value="CRISPR-ASSOCIATED ENDORIBONUCLEASE CAS2"/>
    <property type="match status" value="1"/>
</dbReference>
<evidence type="ECO:0000256" key="5">
    <source>
        <dbReference type="ARBA" id="ARBA00022759"/>
    </source>
</evidence>
<dbReference type="CDD" id="cd09725">
    <property type="entry name" value="Cas2_I_II_III"/>
    <property type="match status" value="1"/>
</dbReference>
<evidence type="ECO:0000313" key="10">
    <source>
        <dbReference type="EMBL" id="AEX84731.1"/>
    </source>
</evidence>
<evidence type="ECO:0000256" key="6">
    <source>
        <dbReference type="ARBA" id="ARBA00022801"/>
    </source>
</evidence>
<keyword evidence="7 9" id="KW-0460">Magnesium</keyword>
<evidence type="ECO:0000256" key="1">
    <source>
        <dbReference type="ARBA" id="ARBA00001946"/>
    </source>
</evidence>
<dbReference type="eggNOG" id="COG1343">
    <property type="taxonomic scope" value="Bacteria"/>
</dbReference>
<evidence type="ECO:0000313" key="11">
    <source>
        <dbReference type="Proteomes" id="UP000007161"/>
    </source>
</evidence>
<dbReference type="PANTHER" id="PTHR34405">
    <property type="entry name" value="CRISPR-ASSOCIATED ENDORIBONUCLEASE CAS2"/>
    <property type="match status" value="1"/>
</dbReference>
<keyword evidence="8 9" id="KW-0051">Antiviral defense</keyword>
<feature type="binding site" evidence="9">
    <location>
        <position position="8"/>
    </location>
    <ligand>
        <name>Mg(2+)</name>
        <dbReference type="ChEBI" id="CHEBI:18420"/>
        <note>catalytic</note>
    </ligand>
</feature>
<dbReference type="GO" id="GO:0051607">
    <property type="term" value="P:defense response to virus"/>
    <property type="evidence" value="ECO:0007669"/>
    <property type="project" value="UniProtKB-UniRule"/>
</dbReference>
<dbReference type="EMBL" id="CP003257">
    <property type="protein sequence ID" value="AEX84731.1"/>
    <property type="molecule type" value="Genomic_DNA"/>
</dbReference>
<sequence>MFVILYYDANEKRVSKFLKVCRKYLTWVQNSVFEGEITKANLEKLKYELKTKVKDNDSIIIYEFRSMNYSKREVIGIDKKENNKFI</sequence>
<dbReference type="Gene3D" id="3.30.70.240">
    <property type="match status" value="1"/>
</dbReference>
<reference evidence="11" key="2">
    <citation type="submission" date="2012-01" db="EMBL/GenBank/DDBJ databases">
        <title>Complete sequence of chromosome of Marinitoga piezophila KA3.</title>
        <authorList>
            <person name="Lucas S."/>
            <person name="Han J."/>
            <person name="Lapidus A."/>
            <person name="Cheng J.-F."/>
            <person name="Goodwin L."/>
            <person name="Pitluck S."/>
            <person name="Peters L."/>
            <person name="Mikhailova N."/>
            <person name="Teshima H."/>
            <person name="Detter J.C."/>
            <person name="Han C."/>
            <person name="Tapia R."/>
            <person name="Land M."/>
            <person name="Hauser L."/>
            <person name="Kyrpides N."/>
            <person name="Ivanova N."/>
            <person name="Pagani I."/>
            <person name="Jebbar M."/>
            <person name="Vannier P."/>
            <person name="Oger P."/>
            <person name="Cario A."/>
            <person name="Bartlett D."/>
            <person name="Noll K.M."/>
            <person name="Woyke T."/>
        </authorList>
    </citation>
    <scope>NUCLEOTIDE SEQUENCE [LARGE SCALE GENOMIC DNA]</scope>
    <source>
        <strain evidence="11">DSM 14283 / JCM 11233 / KA3</strain>
    </source>
</reference>
<keyword evidence="4 9" id="KW-0479">Metal-binding</keyword>